<feature type="compositionally biased region" description="Basic and acidic residues" evidence="1">
    <location>
        <begin position="253"/>
        <end position="262"/>
    </location>
</feature>
<feature type="compositionally biased region" description="Polar residues" evidence="1">
    <location>
        <begin position="242"/>
        <end position="252"/>
    </location>
</feature>
<evidence type="ECO:0000256" key="1">
    <source>
        <dbReference type="SAM" id="MobiDB-lite"/>
    </source>
</evidence>
<reference evidence="2 3" key="1">
    <citation type="journal article" date="2009" name="Nature">
        <title>The Sorghum bicolor genome and the diversification of grasses.</title>
        <authorList>
            <person name="Paterson A.H."/>
            <person name="Bowers J.E."/>
            <person name="Bruggmann R."/>
            <person name="Dubchak I."/>
            <person name="Grimwood J."/>
            <person name="Gundlach H."/>
            <person name="Haberer G."/>
            <person name="Hellsten U."/>
            <person name="Mitros T."/>
            <person name="Poliakov A."/>
            <person name="Schmutz J."/>
            <person name="Spannagl M."/>
            <person name="Tang H."/>
            <person name="Wang X."/>
            <person name="Wicker T."/>
            <person name="Bharti A.K."/>
            <person name="Chapman J."/>
            <person name="Feltus F.A."/>
            <person name="Gowik U."/>
            <person name="Grigoriev I.V."/>
            <person name="Lyons E."/>
            <person name="Maher C.A."/>
            <person name="Martis M."/>
            <person name="Narechania A."/>
            <person name="Otillar R.P."/>
            <person name="Penning B.W."/>
            <person name="Salamov A.A."/>
            <person name="Wang Y."/>
            <person name="Zhang L."/>
            <person name="Carpita N.C."/>
            <person name="Freeling M."/>
            <person name="Gingle A.R."/>
            <person name="Hash C.T."/>
            <person name="Keller B."/>
            <person name="Klein P."/>
            <person name="Kresovich S."/>
            <person name="McCann M.C."/>
            <person name="Ming R."/>
            <person name="Peterson D.G."/>
            <person name="Mehboob-ur-Rahman"/>
            <person name="Ware D."/>
            <person name="Westhoff P."/>
            <person name="Mayer K.F."/>
            <person name="Messing J."/>
            <person name="Rokhsar D.S."/>
        </authorList>
    </citation>
    <scope>NUCLEOTIDE SEQUENCE [LARGE SCALE GENOMIC DNA]</scope>
    <source>
        <strain evidence="3">cv. BTx623</strain>
    </source>
</reference>
<accession>A0A1B6P9M8</accession>
<sequence>MEDNLQLQWKCRAKSFTIDGDENDVSLVSHKITKHTREMAQVSGSEFPTAAIALKCITKEAELMCQCIITGDRVVSFAISNAVRRRALILMTCTDYVPATAAMMGIMKEAESLIGLLKGDQVKNNARMMCTDHLRHRTLFIMSELCDECSDVVEPTVGDITGDLNSNESDNKLADNGNHGERGNVTENKDSTKELARNDMDESNKTDENQNPNEKLGRNSLEKGEVKPETKASTEKQVDLVGSSNEGDSSTSEENKLKDVLKEQSSPLPVCEEQSSPLYGKAGGHKKWFSGCFNFAKRRGNTDGTAS</sequence>
<gene>
    <name evidence="2" type="ORF">SORBI_3009G216500</name>
</gene>
<proteinExistence type="predicted"/>
<dbReference type="Proteomes" id="UP000000768">
    <property type="component" value="Chromosome 9"/>
</dbReference>
<dbReference type="InParanoid" id="A0A1B6P9M8"/>
<reference evidence="3" key="2">
    <citation type="journal article" date="2018" name="Plant J.">
        <title>The Sorghum bicolor reference genome: improved assembly, gene annotations, a transcriptome atlas, and signatures of genome organization.</title>
        <authorList>
            <person name="McCormick R.F."/>
            <person name="Truong S.K."/>
            <person name="Sreedasyam A."/>
            <person name="Jenkins J."/>
            <person name="Shu S."/>
            <person name="Sims D."/>
            <person name="Kennedy M."/>
            <person name="Amirebrahimi M."/>
            <person name="Weers B.D."/>
            <person name="McKinley B."/>
            <person name="Mattison A."/>
            <person name="Morishige D.T."/>
            <person name="Grimwood J."/>
            <person name="Schmutz J."/>
            <person name="Mullet J.E."/>
        </authorList>
    </citation>
    <scope>NUCLEOTIDE SEQUENCE [LARGE SCALE GENOMIC DNA]</scope>
    <source>
        <strain evidence="3">cv. BTx623</strain>
    </source>
</reference>
<dbReference type="Gramene" id="KXG22450">
    <property type="protein sequence ID" value="KXG22450"/>
    <property type="gene ID" value="SORBI_3009G216500"/>
</dbReference>
<evidence type="ECO:0000313" key="2">
    <source>
        <dbReference type="EMBL" id="KXG22450.1"/>
    </source>
</evidence>
<organism evidence="2 3">
    <name type="scientific">Sorghum bicolor</name>
    <name type="common">Sorghum</name>
    <name type="synonym">Sorghum vulgare</name>
    <dbReference type="NCBI Taxonomy" id="4558"/>
    <lineage>
        <taxon>Eukaryota</taxon>
        <taxon>Viridiplantae</taxon>
        <taxon>Streptophyta</taxon>
        <taxon>Embryophyta</taxon>
        <taxon>Tracheophyta</taxon>
        <taxon>Spermatophyta</taxon>
        <taxon>Magnoliopsida</taxon>
        <taxon>Liliopsida</taxon>
        <taxon>Poales</taxon>
        <taxon>Poaceae</taxon>
        <taxon>PACMAD clade</taxon>
        <taxon>Panicoideae</taxon>
        <taxon>Andropogonodae</taxon>
        <taxon>Andropogoneae</taxon>
        <taxon>Sorghinae</taxon>
        <taxon>Sorghum</taxon>
    </lineage>
</organism>
<keyword evidence="3" id="KW-1185">Reference proteome</keyword>
<feature type="region of interest" description="Disordered" evidence="1">
    <location>
        <begin position="160"/>
        <end position="283"/>
    </location>
</feature>
<feature type="compositionally biased region" description="Basic and acidic residues" evidence="1">
    <location>
        <begin position="215"/>
        <end position="238"/>
    </location>
</feature>
<protein>
    <submittedName>
        <fullName evidence="2">Uncharacterized protein</fullName>
    </submittedName>
</protein>
<dbReference type="FunCoup" id="A0A1B6P9M8">
    <property type="interactions" value="554"/>
</dbReference>
<name>A0A1B6P9M8_SORBI</name>
<dbReference type="EMBL" id="CM000768">
    <property type="protein sequence ID" value="KXG22450.1"/>
    <property type="molecule type" value="Genomic_DNA"/>
</dbReference>
<evidence type="ECO:0000313" key="3">
    <source>
        <dbReference type="Proteomes" id="UP000000768"/>
    </source>
</evidence>
<dbReference type="AlphaFoldDB" id="A0A1B6P9M8"/>
<feature type="compositionally biased region" description="Polar residues" evidence="1">
    <location>
        <begin position="263"/>
        <end position="277"/>
    </location>
</feature>
<feature type="compositionally biased region" description="Basic and acidic residues" evidence="1">
    <location>
        <begin position="169"/>
        <end position="208"/>
    </location>
</feature>
<dbReference type="OrthoDB" id="696909at2759"/>